<dbReference type="InterPro" id="IPR049892">
    <property type="entry name" value="AA9"/>
</dbReference>
<keyword evidence="9" id="KW-0503">Monooxygenase</keyword>
<dbReference type="GO" id="GO:0016787">
    <property type="term" value="F:hydrolase activity"/>
    <property type="evidence" value="ECO:0007669"/>
    <property type="project" value="UniProtKB-KW"/>
</dbReference>
<evidence type="ECO:0000256" key="1">
    <source>
        <dbReference type="ARBA" id="ARBA00001973"/>
    </source>
</evidence>
<dbReference type="EMBL" id="JAEVFJ010000001">
    <property type="protein sequence ID" value="KAH8107920.1"/>
    <property type="molecule type" value="Genomic_DNA"/>
</dbReference>
<evidence type="ECO:0000256" key="7">
    <source>
        <dbReference type="ARBA" id="ARBA00023002"/>
    </source>
</evidence>
<evidence type="ECO:0000256" key="5">
    <source>
        <dbReference type="ARBA" id="ARBA00022729"/>
    </source>
</evidence>
<gene>
    <name evidence="19" type="ORF">BXZ70DRAFT_1003343</name>
</gene>
<comment type="similarity">
    <text evidence="13">Belongs to the polysaccharide monooxygenase AA9 family.</text>
</comment>
<keyword evidence="8" id="KW-0186">Copper</keyword>
<keyword evidence="5 17" id="KW-0732">Signal</keyword>
<dbReference type="Pfam" id="PF03443">
    <property type="entry name" value="AA9"/>
    <property type="match status" value="1"/>
</dbReference>
<evidence type="ECO:0000256" key="4">
    <source>
        <dbReference type="ARBA" id="ARBA00022723"/>
    </source>
</evidence>
<name>A0A8K0UYD6_9AGAR</name>
<evidence type="ECO:0000256" key="10">
    <source>
        <dbReference type="ARBA" id="ARBA00023157"/>
    </source>
</evidence>
<dbReference type="GO" id="GO:0030245">
    <property type="term" value="P:cellulose catabolic process"/>
    <property type="evidence" value="ECO:0007669"/>
    <property type="project" value="UniProtKB-KW"/>
</dbReference>
<dbReference type="Proteomes" id="UP000813824">
    <property type="component" value="Unassembled WGS sequence"/>
</dbReference>
<comment type="subcellular location">
    <subcellularLocation>
        <location evidence="2">Secreted</location>
    </subcellularLocation>
</comment>
<evidence type="ECO:0000256" key="16">
    <source>
        <dbReference type="SAM" id="MobiDB-lite"/>
    </source>
</evidence>
<dbReference type="OrthoDB" id="4849160at2759"/>
<dbReference type="Gene3D" id="2.70.50.70">
    <property type="match status" value="1"/>
</dbReference>
<evidence type="ECO:0000256" key="17">
    <source>
        <dbReference type="SAM" id="SignalP"/>
    </source>
</evidence>
<comment type="catalytic activity">
    <reaction evidence="14">
        <text>[(1-&gt;4)-beta-D-glucosyl]n+m + reduced acceptor + O2 = 4-dehydro-beta-D-glucosyl-[(1-&gt;4)-beta-D-glucosyl]n-1 + [(1-&gt;4)-beta-D-glucosyl]m + acceptor + H2O.</text>
        <dbReference type="EC" id="1.14.99.56"/>
    </reaction>
</comment>
<keyword evidence="3" id="KW-0964">Secreted</keyword>
<keyword evidence="7" id="KW-0560">Oxidoreductase</keyword>
<reference evidence="19" key="1">
    <citation type="journal article" date="2021" name="New Phytol.">
        <title>Evolutionary innovations through gain and loss of genes in the ectomycorrhizal Boletales.</title>
        <authorList>
            <person name="Wu G."/>
            <person name="Miyauchi S."/>
            <person name="Morin E."/>
            <person name="Kuo A."/>
            <person name="Drula E."/>
            <person name="Varga T."/>
            <person name="Kohler A."/>
            <person name="Feng B."/>
            <person name="Cao Y."/>
            <person name="Lipzen A."/>
            <person name="Daum C."/>
            <person name="Hundley H."/>
            <person name="Pangilinan J."/>
            <person name="Johnson J."/>
            <person name="Barry K."/>
            <person name="LaButti K."/>
            <person name="Ng V."/>
            <person name="Ahrendt S."/>
            <person name="Min B."/>
            <person name="Choi I.G."/>
            <person name="Park H."/>
            <person name="Plett J.M."/>
            <person name="Magnuson J."/>
            <person name="Spatafora J.W."/>
            <person name="Nagy L.G."/>
            <person name="Henrissat B."/>
            <person name="Grigoriev I.V."/>
            <person name="Yang Z.L."/>
            <person name="Xu J."/>
            <person name="Martin F.M."/>
        </authorList>
    </citation>
    <scope>NUCLEOTIDE SEQUENCE</scope>
    <source>
        <strain evidence="19">KKN 215</strain>
    </source>
</reference>
<evidence type="ECO:0000313" key="19">
    <source>
        <dbReference type="EMBL" id="KAH8107920.1"/>
    </source>
</evidence>
<keyword evidence="19" id="KW-0378">Hydrolase</keyword>
<evidence type="ECO:0000256" key="14">
    <source>
        <dbReference type="ARBA" id="ARBA00045077"/>
    </source>
</evidence>
<keyword evidence="12" id="KW-0624">Polysaccharide degradation</keyword>
<keyword evidence="6" id="KW-0136">Cellulose degradation</keyword>
<keyword evidence="4" id="KW-0479">Metal-binding</keyword>
<dbReference type="CDD" id="cd21175">
    <property type="entry name" value="LPMO_AA9"/>
    <property type="match status" value="1"/>
</dbReference>
<keyword evidence="10" id="KW-1015">Disulfide bond</keyword>
<dbReference type="EC" id="1.14.99.56" evidence="15"/>
<dbReference type="GO" id="GO:0004497">
    <property type="term" value="F:monooxygenase activity"/>
    <property type="evidence" value="ECO:0007669"/>
    <property type="project" value="UniProtKB-KW"/>
</dbReference>
<evidence type="ECO:0000256" key="13">
    <source>
        <dbReference type="ARBA" id="ARBA00044502"/>
    </source>
</evidence>
<dbReference type="InterPro" id="IPR005103">
    <property type="entry name" value="AA9_LPMO"/>
</dbReference>
<comment type="cofactor">
    <cofactor evidence="1">
        <name>Cu(2+)</name>
        <dbReference type="ChEBI" id="CHEBI:29036"/>
    </cofactor>
</comment>
<evidence type="ECO:0000256" key="6">
    <source>
        <dbReference type="ARBA" id="ARBA00023001"/>
    </source>
</evidence>
<proteinExistence type="inferred from homology"/>
<dbReference type="PANTHER" id="PTHR33353:SF10">
    <property type="entry name" value="ENDO-BETA-1,4-GLUCANASE D"/>
    <property type="match status" value="1"/>
</dbReference>
<keyword evidence="11" id="KW-0119">Carbohydrate metabolism</keyword>
<dbReference type="PANTHER" id="PTHR33353">
    <property type="entry name" value="PUTATIVE (AFU_ORTHOLOGUE AFUA_1G12560)-RELATED"/>
    <property type="match status" value="1"/>
</dbReference>
<keyword evidence="20" id="KW-1185">Reference proteome</keyword>
<dbReference type="GO" id="GO:0046872">
    <property type="term" value="F:metal ion binding"/>
    <property type="evidence" value="ECO:0007669"/>
    <property type="project" value="UniProtKB-KW"/>
</dbReference>
<sequence length="322" mass="33742">MIAAFLPLLAVALSVVDSVNAHGYVQDVTVGGKQYPGWLPFEDPYKTPQPDTVVRHVPSDGPIFSVQDPGLACNTGGEKGTKAIADAPAGGPITFHWNQWLADHLGPVSTYMASCNGDCTSFNTANAKWFKIDAAGYDSGKKQWASQQLINNGNKWTSTIPASLADGQYLVRHEVIALHSAGAPQFYPSCTQVKVTGGGNAKAPAAELVSIPGIYDGVQFPNIWLDSFNSFTIPGPALFAGGSGSGNGNNNSQAPPPPPPVNNAGSAPPANTPATATPAPSATSSSVAPSATDSSSGRCRHNARRSDRMLKRHVAFHKRHHH</sequence>
<feature type="region of interest" description="Disordered" evidence="16">
    <location>
        <begin position="242"/>
        <end position="306"/>
    </location>
</feature>
<evidence type="ECO:0000256" key="15">
    <source>
        <dbReference type="ARBA" id="ARBA00047174"/>
    </source>
</evidence>
<feature type="domain" description="Auxiliary Activity family 9 catalytic" evidence="18">
    <location>
        <begin position="22"/>
        <end position="217"/>
    </location>
</feature>
<evidence type="ECO:0000313" key="20">
    <source>
        <dbReference type="Proteomes" id="UP000813824"/>
    </source>
</evidence>
<evidence type="ECO:0000256" key="9">
    <source>
        <dbReference type="ARBA" id="ARBA00023033"/>
    </source>
</evidence>
<evidence type="ECO:0000256" key="8">
    <source>
        <dbReference type="ARBA" id="ARBA00023008"/>
    </source>
</evidence>
<organism evidence="19 20">
    <name type="scientific">Cristinia sonorae</name>
    <dbReference type="NCBI Taxonomy" id="1940300"/>
    <lineage>
        <taxon>Eukaryota</taxon>
        <taxon>Fungi</taxon>
        <taxon>Dikarya</taxon>
        <taxon>Basidiomycota</taxon>
        <taxon>Agaricomycotina</taxon>
        <taxon>Agaricomycetes</taxon>
        <taxon>Agaricomycetidae</taxon>
        <taxon>Agaricales</taxon>
        <taxon>Pleurotineae</taxon>
        <taxon>Stephanosporaceae</taxon>
        <taxon>Cristinia</taxon>
    </lineage>
</organism>
<dbReference type="AlphaFoldDB" id="A0A8K0UYD6"/>
<evidence type="ECO:0000259" key="18">
    <source>
        <dbReference type="Pfam" id="PF03443"/>
    </source>
</evidence>
<evidence type="ECO:0000256" key="11">
    <source>
        <dbReference type="ARBA" id="ARBA00023277"/>
    </source>
</evidence>
<evidence type="ECO:0000256" key="12">
    <source>
        <dbReference type="ARBA" id="ARBA00023326"/>
    </source>
</evidence>
<protein>
    <recommendedName>
        <fullName evidence="15">lytic cellulose monooxygenase (C4-dehydrogenating)</fullName>
        <ecNumber evidence="15">1.14.99.56</ecNumber>
    </recommendedName>
</protein>
<evidence type="ECO:0000256" key="2">
    <source>
        <dbReference type="ARBA" id="ARBA00004613"/>
    </source>
</evidence>
<feature type="signal peptide" evidence="17">
    <location>
        <begin position="1"/>
        <end position="21"/>
    </location>
</feature>
<feature type="compositionally biased region" description="Low complexity" evidence="16">
    <location>
        <begin position="262"/>
        <end position="296"/>
    </location>
</feature>
<accession>A0A8K0UYD6</accession>
<comment type="caution">
    <text evidence="19">The sequence shown here is derived from an EMBL/GenBank/DDBJ whole genome shotgun (WGS) entry which is preliminary data.</text>
</comment>
<dbReference type="GO" id="GO:0005576">
    <property type="term" value="C:extracellular region"/>
    <property type="evidence" value="ECO:0007669"/>
    <property type="project" value="UniProtKB-SubCell"/>
</dbReference>
<evidence type="ECO:0000256" key="3">
    <source>
        <dbReference type="ARBA" id="ARBA00022525"/>
    </source>
</evidence>
<feature type="chain" id="PRO_5035465078" description="lytic cellulose monooxygenase (C4-dehydrogenating)" evidence="17">
    <location>
        <begin position="22"/>
        <end position="322"/>
    </location>
</feature>